<evidence type="ECO:0000313" key="3">
    <source>
        <dbReference type="EMBL" id="CAD8894306.1"/>
    </source>
</evidence>
<evidence type="ECO:0000259" key="2">
    <source>
        <dbReference type="Pfam" id="PF22807"/>
    </source>
</evidence>
<dbReference type="AlphaFoldDB" id="A0A7S1FWQ0"/>
<reference evidence="3" key="1">
    <citation type="submission" date="2021-01" db="EMBL/GenBank/DDBJ databases">
        <authorList>
            <person name="Corre E."/>
            <person name="Pelletier E."/>
            <person name="Niang G."/>
            <person name="Scheremetjew M."/>
            <person name="Finn R."/>
            <person name="Kale V."/>
            <person name="Holt S."/>
            <person name="Cochrane G."/>
            <person name="Meng A."/>
            <person name="Brown T."/>
            <person name="Cohen L."/>
        </authorList>
    </citation>
    <scope>NUCLEOTIDE SEQUENCE</scope>
    <source>
        <strain evidence="3">308</strain>
    </source>
</reference>
<dbReference type="InterPro" id="IPR011042">
    <property type="entry name" value="6-blade_b-propeller_TolB-like"/>
</dbReference>
<dbReference type="Gene3D" id="2.120.10.30">
    <property type="entry name" value="TolB, C-terminal domain"/>
    <property type="match status" value="1"/>
</dbReference>
<gene>
    <name evidence="3" type="ORF">CHYS00102_LOCUS21519</name>
</gene>
<keyword evidence="1" id="KW-0472">Membrane</keyword>
<accession>A0A7S1FWQ0</accession>
<organism evidence="3">
    <name type="scientific">Corethron hystrix</name>
    <dbReference type="NCBI Taxonomy" id="216773"/>
    <lineage>
        <taxon>Eukaryota</taxon>
        <taxon>Sar</taxon>
        <taxon>Stramenopiles</taxon>
        <taxon>Ochrophyta</taxon>
        <taxon>Bacillariophyta</taxon>
        <taxon>Coscinodiscophyceae</taxon>
        <taxon>Corethrophycidae</taxon>
        <taxon>Corethrales</taxon>
        <taxon>Corethraceae</taxon>
        <taxon>Corethron</taxon>
    </lineage>
</organism>
<keyword evidence="1" id="KW-0812">Transmembrane</keyword>
<dbReference type="InterPro" id="IPR054539">
    <property type="entry name" value="Beta-prop_PDH"/>
</dbReference>
<dbReference type="Pfam" id="PF22807">
    <property type="entry name" value="TrAA12"/>
    <property type="match status" value="1"/>
</dbReference>
<feature type="domain" description="Pyrroloquinoline quinone-dependent pyranose dehydrogenase beta-propeller" evidence="2">
    <location>
        <begin position="4"/>
        <end position="133"/>
    </location>
</feature>
<feature type="transmembrane region" description="Helical" evidence="1">
    <location>
        <begin position="189"/>
        <end position="208"/>
    </location>
</feature>
<dbReference type="EMBL" id="HBFR01029574">
    <property type="protein sequence ID" value="CAD8894306.1"/>
    <property type="molecule type" value="Transcribed_RNA"/>
</dbReference>
<protein>
    <recommendedName>
        <fullName evidence="2">Pyrroloquinoline quinone-dependent pyranose dehydrogenase beta-propeller domain-containing protein</fullName>
    </recommendedName>
</protein>
<proteinExistence type="predicted"/>
<keyword evidence="1" id="KW-1133">Transmembrane helix</keyword>
<evidence type="ECO:0000256" key="1">
    <source>
        <dbReference type="SAM" id="Phobius"/>
    </source>
</evidence>
<name>A0A7S1FWQ0_9STRA</name>
<sequence length="240" mass="25731">MNDGTHDDDWCRANTSPPALSMQGHSAPLGITFYNAKKDIDPSCTSDNDNIGGGFPASMDGDAFVAFHGSWNRNIPTGYKVVRIPMKNGLPSVEEPLDFFCHGGNNAKWSSGLRPVDVKFDTCNRLLVSSDGTNGRGDGVIIIGYKGAKKEGNRGDEFNVSGSQNSTECIQCGMSSSGSNLELNKTLSITIPLVVLAISFMGLGAYLWRKKKMSLSAKQENPVDVEEISGDVEEVSGLET</sequence>